<dbReference type="EMBL" id="SNYV01000016">
    <property type="protein sequence ID" value="TDQ76047.1"/>
    <property type="molecule type" value="Genomic_DNA"/>
</dbReference>
<reference evidence="2 3" key="1">
    <citation type="submission" date="2019-03" db="EMBL/GenBank/DDBJ databases">
        <title>Genomic Encyclopedia of Archaeal and Bacterial Type Strains, Phase II (KMG-II): from individual species to whole genera.</title>
        <authorList>
            <person name="Goeker M."/>
        </authorList>
    </citation>
    <scope>NUCLEOTIDE SEQUENCE [LARGE SCALE GENOMIC DNA]</scope>
    <source>
        <strain evidence="2 3">DSM 28353</strain>
    </source>
</reference>
<evidence type="ECO:0000313" key="3">
    <source>
        <dbReference type="Proteomes" id="UP000295292"/>
    </source>
</evidence>
<evidence type="ECO:0000313" key="2">
    <source>
        <dbReference type="EMBL" id="TDQ76047.1"/>
    </source>
</evidence>
<name>A0A4R6WK78_9SPHI</name>
<protein>
    <submittedName>
        <fullName evidence="2">Uncharacterized protein</fullName>
    </submittedName>
</protein>
<organism evidence="2 3">
    <name type="scientific">Sphingobacterium yanglingense</name>
    <dbReference type="NCBI Taxonomy" id="1437280"/>
    <lineage>
        <taxon>Bacteria</taxon>
        <taxon>Pseudomonadati</taxon>
        <taxon>Bacteroidota</taxon>
        <taxon>Sphingobacteriia</taxon>
        <taxon>Sphingobacteriales</taxon>
        <taxon>Sphingobacteriaceae</taxon>
        <taxon>Sphingobacterium</taxon>
    </lineage>
</organism>
<sequence length="168" mass="19007">MKINIIYTTILIALCFVFKAQAQNPITAYHTKLESLSEAEAEKLAYLANGTPASMYVAGENEPIIHRVDSEPVVNMSVTKSSDFKELSSAFNASLKDILFINVEWNGEENMVIPEYVLSKLANLKYIYVRSYEQLNPAVIQDRFADMLQILKNYPGVEVLYQTMEQPS</sequence>
<keyword evidence="3" id="KW-1185">Reference proteome</keyword>
<dbReference type="Proteomes" id="UP000295292">
    <property type="component" value="Unassembled WGS sequence"/>
</dbReference>
<evidence type="ECO:0000256" key="1">
    <source>
        <dbReference type="SAM" id="SignalP"/>
    </source>
</evidence>
<comment type="caution">
    <text evidence="2">The sequence shown here is derived from an EMBL/GenBank/DDBJ whole genome shotgun (WGS) entry which is preliminary data.</text>
</comment>
<keyword evidence="1" id="KW-0732">Signal</keyword>
<dbReference type="OrthoDB" id="797510at2"/>
<feature type="chain" id="PRO_5020667465" evidence="1">
    <location>
        <begin position="23"/>
        <end position="168"/>
    </location>
</feature>
<gene>
    <name evidence="2" type="ORF">CLV99_3745</name>
</gene>
<feature type="signal peptide" evidence="1">
    <location>
        <begin position="1"/>
        <end position="22"/>
    </location>
</feature>
<dbReference type="AlphaFoldDB" id="A0A4R6WK78"/>
<dbReference type="RefSeq" id="WP_133585909.1">
    <property type="nucleotide sequence ID" value="NZ_SNYV01000016.1"/>
</dbReference>
<accession>A0A4R6WK78</accession>
<proteinExistence type="predicted"/>